<evidence type="ECO:0000313" key="5">
    <source>
        <dbReference type="Proteomes" id="UP000030645"/>
    </source>
</evidence>
<evidence type="ECO:0000256" key="3">
    <source>
        <dbReference type="SAM" id="SignalP"/>
    </source>
</evidence>
<dbReference type="AlphaFoldDB" id="W9SC73"/>
<protein>
    <recommendedName>
        <fullName evidence="6">Protein GRIM REAPER</fullName>
    </recommendedName>
</protein>
<dbReference type="Proteomes" id="UP000030645">
    <property type="component" value="Unassembled WGS sequence"/>
</dbReference>
<accession>W9SC73</accession>
<gene>
    <name evidence="4" type="ORF">L484_017115</name>
</gene>
<dbReference type="PANTHER" id="PTHR33227:SF6">
    <property type="entry name" value="PROTEIN GRIM REAPER"/>
    <property type="match status" value="1"/>
</dbReference>
<reference evidence="5" key="1">
    <citation type="submission" date="2013-01" db="EMBL/GenBank/DDBJ databases">
        <title>Draft Genome Sequence of a Mulberry Tree, Morus notabilis C.K. Schneid.</title>
        <authorList>
            <person name="He N."/>
            <person name="Zhao S."/>
        </authorList>
    </citation>
    <scope>NUCLEOTIDE SEQUENCE</scope>
</reference>
<comment type="similarity">
    <text evidence="1">Belongs to the STIG1 family.</text>
</comment>
<name>W9SC73_9ROSA</name>
<proteinExistence type="inferred from homology"/>
<feature type="chain" id="PRO_5004929347" description="Protein GRIM REAPER" evidence="3">
    <location>
        <begin position="28"/>
        <end position="153"/>
    </location>
</feature>
<evidence type="ECO:0000256" key="2">
    <source>
        <dbReference type="ARBA" id="ARBA00022729"/>
    </source>
</evidence>
<dbReference type="Pfam" id="PF04885">
    <property type="entry name" value="Stig1"/>
    <property type="match status" value="1"/>
</dbReference>
<dbReference type="eggNOG" id="ENOG502S52A">
    <property type="taxonomic scope" value="Eukaryota"/>
</dbReference>
<organism evidence="4 5">
    <name type="scientific">Morus notabilis</name>
    <dbReference type="NCBI Taxonomy" id="981085"/>
    <lineage>
        <taxon>Eukaryota</taxon>
        <taxon>Viridiplantae</taxon>
        <taxon>Streptophyta</taxon>
        <taxon>Embryophyta</taxon>
        <taxon>Tracheophyta</taxon>
        <taxon>Spermatophyta</taxon>
        <taxon>Magnoliopsida</taxon>
        <taxon>eudicotyledons</taxon>
        <taxon>Gunneridae</taxon>
        <taxon>Pentapetalae</taxon>
        <taxon>rosids</taxon>
        <taxon>fabids</taxon>
        <taxon>Rosales</taxon>
        <taxon>Moraceae</taxon>
        <taxon>Moreae</taxon>
        <taxon>Morus</taxon>
    </lineage>
</organism>
<dbReference type="KEGG" id="mnt:21400135"/>
<evidence type="ECO:0008006" key="6">
    <source>
        <dbReference type="Google" id="ProtNLM"/>
    </source>
</evidence>
<dbReference type="PANTHER" id="PTHR33227">
    <property type="entry name" value="STIGMA-SPECIFIC STIG1-LIKE PROTEIN 3"/>
    <property type="match status" value="1"/>
</dbReference>
<keyword evidence="2 3" id="KW-0732">Signal</keyword>
<dbReference type="EMBL" id="KE345934">
    <property type="protein sequence ID" value="EXC21103.1"/>
    <property type="molecule type" value="Genomic_DNA"/>
</dbReference>
<evidence type="ECO:0000313" key="4">
    <source>
        <dbReference type="EMBL" id="EXC21103.1"/>
    </source>
</evidence>
<sequence>MANFLIKGTSILSLAMLLLLLLHPEMAFSSDIEIDEDEEYVLDSPIPNAGRSRSRFLTSIIKKGTHCDPVKYNICNGVKANQGKSLLYCCKTHCRNVLGDRNNCGKCGNKCKLGERCCGGRCTKVLFNPYHCGKCERQCKGGVPCENGYCGYA</sequence>
<feature type="signal peptide" evidence="3">
    <location>
        <begin position="1"/>
        <end position="27"/>
    </location>
</feature>
<dbReference type="OrthoDB" id="2013942at2759"/>
<dbReference type="InterPro" id="IPR006969">
    <property type="entry name" value="Stig-like"/>
</dbReference>
<keyword evidence="5" id="KW-1185">Reference proteome</keyword>
<evidence type="ECO:0000256" key="1">
    <source>
        <dbReference type="ARBA" id="ARBA00006010"/>
    </source>
</evidence>